<evidence type="ECO:0000313" key="2">
    <source>
        <dbReference type="Proteomes" id="UP000586704"/>
    </source>
</evidence>
<dbReference type="GO" id="GO:0005634">
    <property type="term" value="C:nucleus"/>
    <property type="evidence" value="ECO:0007669"/>
    <property type="project" value="TreeGrafter"/>
</dbReference>
<keyword evidence="2" id="KW-1185">Reference proteome</keyword>
<name>A0A7L4NMF6_9AVES</name>
<dbReference type="OrthoDB" id="6158547at2759"/>
<dbReference type="GO" id="GO:1990166">
    <property type="term" value="P:protein localization to site of double-strand break"/>
    <property type="evidence" value="ECO:0007669"/>
    <property type="project" value="TreeGrafter"/>
</dbReference>
<accession>A0A7L4NMF6</accession>
<organism evidence="1 2">
    <name type="scientific">Ceyx cyanopectus</name>
    <name type="common">Indigo-banded kingfisher</name>
    <dbReference type="NCBI Taxonomy" id="390723"/>
    <lineage>
        <taxon>Eukaryota</taxon>
        <taxon>Metazoa</taxon>
        <taxon>Chordata</taxon>
        <taxon>Craniata</taxon>
        <taxon>Vertebrata</taxon>
        <taxon>Euteleostomi</taxon>
        <taxon>Archelosauria</taxon>
        <taxon>Archosauria</taxon>
        <taxon>Dinosauria</taxon>
        <taxon>Saurischia</taxon>
        <taxon>Theropoda</taxon>
        <taxon>Coelurosauria</taxon>
        <taxon>Aves</taxon>
        <taxon>Neognathae</taxon>
        <taxon>Neoaves</taxon>
        <taxon>Telluraves</taxon>
        <taxon>Coraciimorphae</taxon>
        <taxon>Coraciiformes</taxon>
        <taxon>Alcedinidae</taxon>
        <taxon>Ceyx</taxon>
    </lineage>
</organism>
<dbReference type="Proteomes" id="UP000586704">
    <property type="component" value="Unassembled WGS sequence"/>
</dbReference>
<feature type="non-terminal residue" evidence="1">
    <location>
        <position position="166"/>
    </location>
</feature>
<protein>
    <submittedName>
        <fullName evidence="1">SLF2 protein</fullName>
    </submittedName>
</protein>
<proteinExistence type="predicted"/>
<comment type="caution">
    <text evidence="1">The sequence shown here is derived from an EMBL/GenBank/DDBJ whole genome shotgun (WGS) entry which is preliminary data.</text>
</comment>
<dbReference type="GO" id="GO:0035861">
    <property type="term" value="C:site of double-strand break"/>
    <property type="evidence" value="ECO:0007669"/>
    <property type="project" value="TreeGrafter"/>
</dbReference>
<dbReference type="AlphaFoldDB" id="A0A7L4NMF6"/>
<dbReference type="GO" id="GO:0006974">
    <property type="term" value="P:DNA damage response"/>
    <property type="evidence" value="ECO:0007669"/>
    <property type="project" value="TreeGrafter"/>
</dbReference>
<reference evidence="1 2" key="1">
    <citation type="submission" date="2020-02" db="EMBL/GenBank/DDBJ databases">
        <title>Bird 10,000 Genomes (B10K) Project - Family phase.</title>
        <authorList>
            <person name="Zhang G."/>
        </authorList>
    </citation>
    <scope>NUCLEOTIDE SEQUENCE [LARGE SCALE GENOMIC DNA]</scope>
    <source>
        <strain evidence="1">B10K-DU-013-51</strain>
        <tissue evidence="1">Mixed tissue sample</tissue>
    </source>
</reference>
<dbReference type="GO" id="GO:2000781">
    <property type="term" value="P:positive regulation of double-strand break repair"/>
    <property type="evidence" value="ECO:0007669"/>
    <property type="project" value="TreeGrafter"/>
</dbReference>
<dbReference type="InterPro" id="IPR026161">
    <property type="entry name" value="FAM178"/>
</dbReference>
<sequence>MTRPLAVGVPSPGSPDIRSRRHFTPAAAAREMAQEFRNKTITEFFKPVLNQDLGHKDRTVLCSPDRGSVKDTGIGLSVSCGERFERLIPSPKKVRRKKMPNQTPNTSPVVGDFLRGIKEEKDSVNILENGRACKALGSLYTEVVMHKLLITPGSLSYFLAKKDVSI</sequence>
<dbReference type="PANTHER" id="PTHR16046">
    <property type="entry name" value="SMC5-SMC6 COMPLEX LOCALIZATION FACTOR 2"/>
    <property type="match status" value="1"/>
</dbReference>
<feature type="non-terminal residue" evidence="1">
    <location>
        <position position="1"/>
    </location>
</feature>
<evidence type="ECO:0000313" key="1">
    <source>
        <dbReference type="EMBL" id="NXY90622.1"/>
    </source>
</evidence>
<dbReference type="PANTHER" id="PTHR16046:SF10">
    <property type="entry name" value="SMC5-SMC6 COMPLEX LOCALIZATION FACTOR PROTEIN 2"/>
    <property type="match status" value="1"/>
</dbReference>
<gene>
    <name evidence="1" type="primary">Slf2</name>
    <name evidence="1" type="ORF">CEYCYA_R12026</name>
</gene>
<dbReference type="EMBL" id="VYZU01083823">
    <property type="protein sequence ID" value="NXY90622.1"/>
    <property type="molecule type" value="Genomic_DNA"/>
</dbReference>